<evidence type="ECO:0000313" key="4">
    <source>
        <dbReference type="Proteomes" id="UP001156641"/>
    </source>
</evidence>
<protein>
    <recommendedName>
        <fullName evidence="2">ABC-type transport auxiliary lipoprotein component domain-containing protein</fullName>
    </recommendedName>
</protein>
<keyword evidence="4" id="KW-1185">Reference proteome</keyword>
<gene>
    <name evidence="3" type="ORF">GCM10010909_26920</name>
</gene>
<dbReference type="InterPro" id="IPR005586">
    <property type="entry name" value="ABC_trans_aux"/>
</dbReference>
<reference evidence="4" key="1">
    <citation type="journal article" date="2019" name="Int. J. Syst. Evol. Microbiol.">
        <title>The Global Catalogue of Microorganisms (GCM) 10K type strain sequencing project: providing services to taxonomists for standard genome sequencing and annotation.</title>
        <authorList>
            <consortium name="The Broad Institute Genomics Platform"/>
            <consortium name="The Broad Institute Genome Sequencing Center for Infectious Disease"/>
            <person name="Wu L."/>
            <person name="Ma J."/>
        </authorList>
    </citation>
    <scope>NUCLEOTIDE SEQUENCE [LARGE SCALE GENOMIC DNA]</scope>
    <source>
        <strain evidence="4">NBRC 112502</strain>
    </source>
</reference>
<keyword evidence="1" id="KW-0732">Signal</keyword>
<feature type="signal peptide" evidence="1">
    <location>
        <begin position="1"/>
        <end position="25"/>
    </location>
</feature>
<sequence>MNRRFAFLAPLALGLCAPLALSACASLLPAQKYIPRTTWPLDPQPPAQNPANPSGPILMVRAITAAPGLDQQGLQSLAPGGSLNIDYYNNWAAAPADAVTQALINWTQASGAFSAVISPGSRLTPALILEGELTTLLADPEKNQATAVLTLVVIKPAAGLTASALPLVQERITGTAPLQGATPAAQAAAQTAALANALTQAITLLTRQAR</sequence>
<dbReference type="Gene3D" id="3.40.50.10610">
    <property type="entry name" value="ABC-type transport auxiliary lipoprotein component"/>
    <property type="match status" value="1"/>
</dbReference>
<organism evidence="3 4">
    <name type="scientific">Acidocella aquatica</name>
    <dbReference type="NCBI Taxonomy" id="1922313"/>
    <lineage>
        <taxon>Bacteria</taxon>
        <taxon>Pseudomonadati</taxon>
        <taxon>Pseudomonadota</taxon>
        <taxon>Alphaproteobacteria</taxon>
        <taxon>Acetobacterales</taxon>
        <taxon>Acidocellaceae</taxon>
        <taxon>Acidocella</taxon>
    </lineage>
</organism>
<evidence type="ECO:0000256" key="1">
    <source>
        <dbReference type="SAM" id="SignalP"/>
    </source>
</evidence>
<accession>A0ABQ6AB46</accession>
<dbReference type="EMBL" id="BSOS01000073">
    <property type="protein sequence ID" value="GLR68011.1"/>
    <property type="molecule type" value="Genomic_DNA"/>
</dbReference>
<dbReference type="Proteomes" id="UP001156641">
    <property type="component" value="Unassembled WGS sequence"/>
</dbReference>
<dbReference type="Pfam" id="PF03886">
    <property type="entry name" value="ABC_trans_aux"/>
    <property type="match status" value="1"/>
</dbReference>
<dbReference type="SUPFAM" id="SSF159594">
    <property type="entry name" value="XCC0632-like"/>
    <property type="match status" value="1"/>
</dbReference>
<proteinExistence type="predicted"/>
<comment type="caution">
    <text evidence="3">The sequence shown here is derived from an EMBL/GenBank/DDBJ whole genome shotgun (WGS) entry which is preliminary data.</text>
</comment>
<feature type="chain" id="PRO_5046103927" description="ABC-type transport auxiliary lipoprotein component domain-containing protein" evidence="1">
    <location>
        <begin position="26"/>
        <end position="210"/>
    </location>
</feature>
<feature type="domain" description="ABC-type transport auxiliary lipoprotein component" evidence="2">
    <location>
        <begin position="41"/>
        <end position="200"/>
    </location>
</feature>
<name>A0ABQ6AB46_9PROT</name>
<evidence type="ECO:0000259" key="2">
    <source>
        <dbReference type="Pfam" id="PF03886"/>
    </source>
</evidence>
<dbReference type="PROSITE" id="PS51257">
    <property type="entry name" value="PROKAR_LIPOPROTEIN"/>
    <property type="match status" value="1"/>
</dbReference>
<evidence type="ECO:0000313" key="3">
    <source>
        <dbReference type="EMBL" id="GLR68011.1"/>
    </source>
</evidence>
<dbReference type="RefSeq" id="WP_284258841.1">
    <property type="nucleotide sequence ID" value="NZ_BSOS01000073.1"/>
</dbReference>